<dbReference type="PRINTS" id="PR00722">
    <property type="entry name" value="CHYMOTRYPSIN"/>
</dbReference>
<dbReference type="SMART" id="SM00020">
    <property type="entry name" value="Tryp_SPc"/>
    <property type="match status" value="1"/>
</dbReference>
<dbReference type="Pfam" id="PF00089">
    <property type="entry name" value="Trypsin"/>
    <property type="match status" value="1"/>
</dbReference>
<dbReference type="Gene3D" id="2.40.10.10">
    <property type="entry name" value="Trypsin-like serine proteases"/>
    <property type="match status" value="1"/>
</dbReference>
<feature type="domain" description="Peptidase S1" evidence="2">
    <location>
        <begin position="16"/>
        <end position="272"/>
    </location>
</feature>
<dbReference type="PROSITE" id="PS50240">
    <property type="entry name" value="TRYPSIN_DOM"/>
    <property type="match status" value="1"/>
</dbReference>
<dbReference type="GO" id="GO:0006508">
    <property type="term" value="P:proteolysis"/>
    <property type="evidence" value="ECO:0007669"/>
    <property type="project" value="UniProtKB-KW"/>
</dbReference>
<evidence type="ECO:0000259" key="2">
    <source>
        <dbReference type="PROSITE" id="PS50240"/>
    </source>
</evidence>
<evidence type="ECO:0000313" key="3">
    <source>
        <dbReference type="EMBL" id="MBB6049781.1"/>
    </source>
</evidence>
<evidence type="ECO:0000256" key="1">
    <source>
        <dbReference type="SAM" id="SignalP"/>
    </source>
</evidence>
<keyword evidence="1" id="KW-0732">Signal</keyword>
<dbReference type="InterPro" id="IPR001314">
    <property type="entry name" value="Peptidase_S1A"/>
</dbReference>
<keyword evidence="3" id="KW-0378">Hydrolase</keyword>
<proteinExistence type="predicted"/>
<keyword evidence="3" id="KW-0645">Protease</keyword>
<feature type="signal peptide" evidence="1">
    <location>
        <begin position="1"/>
        <end position="19"/>
    </location>
</feature>
<dbReference type="InterPro" id="IPR009003">
    <property type="entry name" value="Peptidase_S1_PA"/>
</dbReference>
<organism evidence="3 4">
    <name type="scientific">Armatimonas rosea</name>
    <dbReference type="NCBI Taxonomy" id="685828"/>
    <lineage>
        <taxon>Bacteria</taxon>
        <taxon>Bacillati</taxon>
        <taxon>Armatimonadota</taxon>
        <taxon>Armatimonadia</taxon>
        <taxon>Armatimonadales</taxon>
        <taxon>Armatimonadaceae</taxon>
        <taxon>Armatimonas</taxon>
    </lineage>
</organism>
<dbReference type="InterPro" id="IPR043504">
    <property type="entry name" value="Peptidase_S1_PA_chymotrypsin"/>
</dbReference>
<dbReference type="InterPro" id="IPR001254">
    <property type="entry name" value="Trypsin_dom"/>
</dbReference>
<dbReference type="Proteomes" id="UP000520814">
    <property type="component" value="Unassembled WGS sequence"/>
</dbReference>
<feature type="chain" id="PRO_5031044630" evidence="1">
    <location>
        <begin position="20"/>
        <end position="303"/>
    </location>
</feature>
<reference evidence="3 4" key="1">
    <citation type="submission" date="2020-08" db="EMBL/GenBank/DDBJ databases">
        <title>Genomic Encyclopedia of Type Strains, Phase IV (KMG-IV): sequencing the most valuable type-strain genomes for metagenomic binning, comparative biology and taxonomic classification.</title>
        <authorList>
            <person name="Goeker M."/>
        </authorList>
    </citation>
    <scope>NUCLEOTIDE SEQUENCE [LARGE SCALE GENOMIC DNA]</scope>
    <source>
        <strain evidence="3 4">DSM 23562</strain>
    </source>
</reference>
<dbReference type="InterPro" id="IPR051333">
    <property type="entry name" value="CLIP_Serine_Protease"/>
</dbReference>
<comment type="caution">
    <text evidence="3">The sequence shown here is derived from an EMBL/GenBank/DDBJ whole genome shotgun (WGS) entry which is preliminary data.</text>
</comment>
<evidence type="ECO:0000313" key="4">
    <source>
        <dbReference type="Proteomes" id="UP000520814"/>
    </source>
</evidence>
<name>A0A7W9SNC9_ARMRO</name>
<gene>
    <name evidence="3" type="ORF">HNQ39_001543</name>
</gene>
<sequence>MKRLLVCALALSLALPSQAIVRRDDVADSQYLTLGAASQFSAVGNFGFCTGTLIAPQWVLCAAHCSIYMGGASFTLAGAGTAAVAEVFNAPGWNGQLENGSDISLVRLATPLVGVTPAQLYTGSSELGQVAYSVGYGAIGTGSLGNTGGGDNQKRAAMNVIDQTSSVLTGWATDYLIADFDSHLVTNTRFTQFGSDNNPLALEGSISFGDSGGGTFINDGGTWKVIGVHSWIDGLVSVNGVAGDGSDNSSYTDLYGVTRVSTHLAWINSTLAGSSAPEPGSVIFLGLGLGFLRTFRRRSLSKN</sequence>
<dbReference type="PANTHER" id="PTHR24260">
    <property type="match status" value="1"/>
</dbReference>
<dbReference type="AlphaFoldDB" id="A0A7W9SNC9"/>
<dbReference type="PANTHER" id="PTHR24260:SF136">
    <property type="entry name" value="GH08193P-RELATED"/>
    <property type="match status" value="1"/>
</dbReference>
<dbReference type="EMBL" id="JACHGW010000001">
    <property type="protein sequence ID" value="MBB6049781.1"/>
    <property type="molecule type" value="Genomic_DNA"/>
</dbReference>
<dbReference type="GO" id="GO:0004252">
    <property type="term" value="F:serine-type endopeptidase activity"/>
    <property type="evidence" value="ECO:0007669"/>
    <property type="project" value="InterPro"/>
</dbReference>
<protein>
    <submittedName>
        <fullName evidence="3">Secreted trypsin-like serine protease</fullName>
    </submittedName>
</protein>
<accession>A0A7W9SNC9</accession>
<dbReference type="RefSeq" id="WP_184193396.1">
    <property type="nucleotide sequence ID" value="NZ_JACHGW010000001.1"/>
</dbReference>
<dbReference type="SUPFAM" id="SSF50494">
    <property type="entry name" value="Trypsin-like serine proteases"/>
    <property type="match status" value="1"/>
</dbReference>
<keyword evidence="4" id="KW-1185">Reference proteome</keyword>